<sequence length="1196" mass="137161">MATVGEEKGWTFDAFDSGTLQLAGKKERENYEEFIQQYTEQLAGIQAALDDTFGEAWDFSLDPIALQAGHFEHATLLELIRTDHKILNKVVTVFAALCLEIDEHARKAVTKYYLPLLLYGDGGTGEDGVLQDGEAQLMMGRMLQLLQDLTMFVNRISELVKSILQQLASLHSTQATLNVMNANGIHLTTVFHHIGKALAILVTLDHIFTVGDTFREHWNQYKRVLTSIKGAPTEYGMEPSRLKPFEKLLQNLEGKLMEGQLFRNCVTQIFDTREVSVTQNGTLAEEFATNIRLFFLTIDQKIGEPNESGQRQEVMALCCLLVLQHQIYNTYDTKLTKQVWDLHKKLPVIHVVGNLLWSHNVFMHQNLPYLKKVVERKQLQHPAESIKLYLSDRGPNLPRLAQMFYTQVSVWMIRMESDLTGSSSRDTSAKQLHKIEVNSRASLFIQGMLLSYNIGNLVRTTLNLHSEQGKPMTRSGVLAICKLIELLKCIQYTFHRQSMTVATYITHIVNHYELSLLLMLETSMRYIQDSQARGYSERALDILAGQTLMKTVLNGPGTKERRLVARLAYHFTLPQKDDERTPSLLRKLDAVCELRLRVQQMCDCSFLYWHKDVLVPLYLTDIYEHPTDSHRLHYMFTALRDCVPSIKWSRHQESPAVLLDLFDKEVSGHMKRCVLEPLCQDVEKDLRLSSHLHLQLDDRNPFKVGLHDLKHFMEVKPIRFFDRHIDIRAHVTHYLDTTFYNLTTVALHDWKTYGDMRSLAEEKYGLVMMEPHLPSATLEQGLDVLEIMRNIHVFVANYSYNLNNQIFVERQSNNKHLNTINIRHIANSIRTHGTGIMNTTVNFTYQFLRKKFFIFSQFMYDEYIKARLLKEIRFYKETRLQIEQRYPVERAEKFNKVIRKLGVSPDGLSYLDQFRILITQIGNAMGYIRMIRSGGLHCCSNAIRFVPDLEDIVEFGEMVQKADMPSEAVTASKIFDSVVGNLAKNFAEGTEYFKLLVDVFSPVFRNPKNRHLQNFYMVVPPLTLNYVEYMMVAKDRMNKKNKQGASFTDDGFSMGVAYILKLVDQYHAFDSLHWFQSVHAKYRAEMQAVQRSGERNRSDEKLQQTIQLSIKRLESYQREFELLNYSLSSARIFFRADLTAEEETKQKKDKEAAAAAEGGGEGGEGSSGPPPPPPPSADTSGGGAPPPPPPPPPPPM</sequence>
<accession>A0AA35R354</accession>
<evidence type="ECO:0000259" key="2">
    <source>
        <dbReference type="Pfam" id="PF14744"/>
    </source>
</evidence>
<comment type="caution">
    <text evidence="5">The sequence shown here is derived from an EMBL/GenBank/DDBJ whole genome shotgun (WGS) entry which is preliminary data.</text>
</comment>
<feature type="domain" description="WASH complex subunit 4 N-terminal" evidence="3">
    <location>
        <begin position="33"/>
        <end position="605"/>
    </location>
</feature>
<evidence type="ECO:0000313" key="6">
    <source>
        <dbReference type="Proteomes" id="UP001174909"/>
    </source>
</evidence>
<feature type="compositionally biased region" description="Gly residues" evidence="1">
    <location>
        <begin position="1157"/>
        <end position="1166"/>
    </location>
</feature>
<dbReference type="Pfam" id="PF14746">
    <property type="entry name" value="WASH-7_C"/>
    <property type="match status" value="1"/>
</dbReference>
<feature type="region of interest" description="Disordered" evidence="1">
    <location>
        <begin position="1141"/>
        <end position="1196"/>
    </location>
</feature>
<keyword evidence="6" id="KW-1185">Reference proteome</keyword>
<dbReference type="InterPro" id="IPR027307">
    <property type="entry name" value="WASH7"/>
</dbReference>
<dbReference type="PANTHER" id="PTHR31409">
    <property type="entry name" value="WASH COMPLEX SUBUNIT 4"/>
    <property type="match status" value="1"/>
</dbReference>
<dbReference type="GO" id="GO:0007032">
    <property type="term" value="P:endosome organization"/>
    <property type="evidence" value="ECO:0007669"/>
    <property type="project" value="TreeGrafter"/>
</dbReference>
<dbReference type="GO" id="GO:0016197">
    <property type="term" value="P:endosomal transport"/>
    <property type="evidence" value="ECO:0007669"/>
    <property type="project" value="TreeGrafter"/>
</dbReference>
<dbReference type="Pfam" id="PF14744">
    <property type="entry name" value="WASH-7_mid"/>
    <property type="match status" value="1"/>
</dbReference>
<dbReference type="AlphaFoldDB" id="A0AA35R354"/>
<dbReference type="Pfam" id="PF14745">
    <property type="entry name" value="WASH-4_N"/>
    <property type="match status" value="1"/>
</dbReference>
<feature type="domain" description="WASH complex subunit 7 central" evidence="2">
    <location>
        <begin position="606"/>
        <end position="950"/>
    </location>
</feature>
<feature type="domain" description="WASH complex subunit 7 C-terminal" evidence="4">
    <location>
        <begin position="969"/>
        <end position="1135"/>
    </location>
</feature>
<proteinExistence type="predicted"/>
<feature type="compositionally biased region" description="Pro residues" evidence="1">
    <location>
        <begin position="1184"/>
        <end position="1196"/>
    </location>
</feature>
<dbReference type="GO" id="GO:0005768">
    <property type="term" value="C:endosome"/>
    <property type="evidence" value="ECO:0007669"/>
    <property type="project" value="TreeGrafter"/>
</dbReference>
<evidence type="ECO:0000313" key="5">
    <source>
        <dbReference type="EMBL" id="CAI8002433.1"/>
    </source>
</evidence>
<feature type="compositionally biased region" description="Basic and acidic residues" evidence="1">
    <location>
        <begin position="1142"/>
        <end position="1152"/>
    </location>
</feature>
<reference evidence="5" key="1">
    <citation type="submission" date="2023-03" db="EMBL/GenBank/DDBJ databases">
        <authorList>
            <person name="Steffen K."/>
            <person name="Cardenas P."/>
        </authorList>
    </citation>
    <scope>NUCLEOTIDE SEQUENCE</scope>
</reference>
<protein>
    <submittedName>
        <fullName evidence="5">WASH complex subunit 4</fullName>
    </submittedName>
</protein>
<dbReference type="InterPro" id="IPR028282">
    <property type="entry name" value="WASH-7_central"/>
</dbReference>
<dbReference type="EMBL" id="CASHTH010000480">
    <property type="protein sequence ID" value="CAI8002433.1"/>
    <property type="molecule type" value="Genomic_DNA"/>
</dbReference>
<evidence type="ECO:0000259" key="3">
    <source>
        <dbReference type="Pfam" id="PF14745"/>
    </source>
</evidence>
<evidence type="ECO:0000256" key="1">
    <source>
        <dbReference type="SAM" id="MobiDB-lite"/>
    </source>
</evidence>
<evidence type="ECO:0000259" key="4">
    <source>
        <dbReference type="Pfam" id="PF14746"/>
    </source>
</evidence>
<dbReference type="Proteomes" id="UP001174909">
    <property type="component" value="Unassembled WGS sequence"/>
</dbReference>
<dbReference type="InterPro" id="IPR028191">
    <property type="entry name" value="WASH-4_N"/>
</dbReference>
<organism evidence="5 6">
    <name type="scientific">Geodia barretti</name>
    <name type="common">Barrett's horny sponge</name>
    <dbReference type="NCBI Taxonomy" id="519541"/>
    <lineage>
        <taxon>Eukaryota</taxon>
        <taxon>Metazoa</taxon>
        <taxon>Porifera</taxon>
        <taxon>Demospongiae</taxon>
        <taxon>Heteroscleromorpha</taxon>
        <taxon>Tetractinellida</taxon>
        <taxon>Astrophorina</taxon>
        <taxon>Geodiidae</taxon>
        <taxon>Geodia</taxon>
    </lineage>
</organism>
<name>A0AA35R354_GEOBA</name>
<dbReference type="InterPro" id="IPR028283">
    <property type="entry name" value="WASH-7_C"/>
</dbReference>
<gene>
    <name evidence="5" type="ORF">GBAR_LOCUS3392</name>
</gene>
<dbReference type="PANTHER" id="PTHR31409:SF0">
    <property type="entry name" value="WASH COMPLEX SUBUNIT 4"/>
    <property type="match status" value="1"/>
</dbReference>
<dbReference type="GO" id="GO:0071203">
    <property type="term" value="C:WASH complex"/>
    <property type="evidence" value="ECO:0007669"/>
    <property type="project" value="InterPro"/>
</dbReference>